<dbReference type="EMBL" id="BOMV01000119">
    <property type="protein sequence ID" value="GIF02061.1"/>
    <property type="molecule type" value="Genomic_DNA"/>
</dbReference>
<name>A0A919K6W8_9ACTN</name>
<feature type="region of interest" description="Disordered" evidence="1">
    <location>
        <begin position="1"/>
        <end position="42"/>
    </location>
</feature>
<dbReference type="AlphaFoldDB" id="A0A919K6W8"/>
<proteinExistence type="predicted"/>
<evidence type="ECO:0000313" key="3">
    <source>
        <dbReference type="Proteomes" id="UP000636960"/>
    </source>
</evidence>
<evidence type="ECO:0000313" key="2">
    <source>
        <dbReference type="EMBL" id="GIF02061.1"/>
    </source>
</evidence>
<organism evidence="2 3">
    <name type="scientific">Paractinoplanes rishiriensis</name>
    <dbReference type="NCBI Taxonomy" id="1050105"/>
    <lineage>
        <taxon>Bacteria</taxon>
        <taxon>Bacillati</taxon>
        <taxon>Actinomycetota</taxon>
        <taxon>Actinomycetes</taxon>
        <taxon>Micromonosporales</taxon>
        <taxon>Micromonosporaceae</taxon>
        <taxon>Paractinoplanes</taxon>
    </lineage>
</organism>
<dbReference type="InterPro" id="IPR013815">
    <property type="entry name" value="ATP_grasp_subdomain_1"/>
</dbReference>
<dbReference type="PANTHER" id="PTHR22931">
    <property type="entry name" value="PHOSPHOENOLPYRUVATE DIKINASE-RELATED"/>
    <property type="match status" value="1"/>
</dbReference>
<comment type="caution">
    <text evidence="2">The sequence shown here is derived from an EMBL/GenBank/DDBJ whole genome shotgun (WGS) entry which is preliminary data.</text>
</comment>
<reference evidence="2" key="1">
    <citation type="submission" date="2021-01" db="EMBL/GenBank/DDBJ databases">
        <title>Whole genome shotgun sequence of Actinoplanes rishiriensis NBRC 108556.</title>
        <authorList>
            <person name="Komaki H."/>
            <person name="Tamura T."/>
        </authorList>
    </citation>
    <scope>NUCLEOTIDE SEQUENCE</scope>
    <source>
        <strain evidence="2">NBRC 108556</strain>
    </source>
</reference>
<gene>
    <name evidence="2" type="ORF">Ari01nite_95250</name>
</gene>
<sequence length="110" mass="12049">MRTDVRLCVRLHRGQQGPQGPARRQGRQPRRDDPDGPAGATGFTITTEACRAYLRSGSMPKGLFAEIEHHLRLVQTRIGKTLGDADDPLLLSVRSGGKFSMPGMMETYAA</sequence>
<feature type="compositionally biased region" description="Low complexity" evidence="1">
    <location>
        <begin position="14"/>
        <end position="23"/>
    </location>
</feature>
<protein>
    <recommendedName>
        <fullName evidence="4">Pyruvate, phosphate dikinase</fullName>
    </recommendedName>
</protein>
<dbReference type="PANTHER" id="PTHR22931:SF9">
    <property type="entry name" value="PYRUVATE, PHOSPHATE DIKINASE 1, CHLOROPLASTIC"/>
    <property type="match status" value="1"/>
</dbReference>
<dbReference type="GO" id="GO:0050242">
    <property type="term" value="F:pyruvate, phosphate dikinase activity"/>
    <property type="evidence" value="ECO:0007669"/>
    <property type="project" value="InterPro"/>
</dbReference>
<dbReference type="GO" id="GO:0005524">
    <property type="term" value="F:ATP binding"/>
    <property type="evidence" value="ECO:0007669"/>
    <property type="project" value="InterPro"/>
</dbReference>
<evidence type="ECO:0008006" key="4">
    <source>
        <dbReference type="Google" id="ProtNLM"/>
    </source>
</evidence>
<accession>A0A919K6W8</accession>
<evidence type="ECO:0000256" key="1">
    <source>
        <dbReference type="SAM" id="MobiDB-lite"/>
    </source>
</evidence>
<dbReference type="InterPro" id="IPR010121">
    <property type="entry name" value="Pyruvate_phosphate_dikinase"/>
</dbReference>
<dbReference type="Proteomes" id="UP000636960">
    <property type="component" value="Unassembled WGS sequence"/>
</dbReference>
<keyword evidence="3" id="KW-1185">Reference proteome</keyword>
<dbReference type="Gene3D" id="3.30.1490.20">
    <property type="entry name" value="ATP-grasp fold, A domain"/>
    <property type="match status" value="1"/>
</dbReference>
<dbReference type="SUPFAM" id="SSF56059">
    <property type="entry name" value="Glutathione synthetase ATP-binding domain-like"/>
    <property type="match status" value="1"/>
</dbReference>